<reference evidence="1" key="1">
    <citation type="submission" date="2022-02" db="EMBL/GenBank/DDBJ databases">
        <title>Plant Genome Project.</title>
        <authorList>
            <person name="Zhang R.-G."/>
        </authorList>
    </citation>
    <scope>NUCLEOTIDE SEQUENCE</scope>
    <source>
        <strain evidence="1">AT1</strain>
    </source>
</reference>
<keyword evidence="2" id="KW-1185">Reference proteome</keyword>
<dbReference type="EMBL" id="CM046396">
    <property type="protein sequence ID" value="KAI8537441.1"/>
    <property type="molecule type" value="Genomic_DNA"/>
</dbReference>
<accession>A0ACC0MA66</accession>
<gene>
    <name evidence="1" type="ORF">RHMOL_Rhmol09G0024100</name>
</gene>
<organism evidence="1 2">
    <name type="scientific">Rhododendron molle</name>
    <name type="common">Chinese azalea</name>
    <name type="synonym">Azalea mollis</name>
    <dbReference type="NCBI Taxonomy" id="49168"/>
    <lineage>
        <taxon>Eukaryota</taxon>
        <taxon>Viridiplantae</taxon>
        <taxon>Streptophyta</taxon>
        <taxon>Embryophyta</taxon>
        <taxon>Tracheophyta</taxon>
        <taxon>Spermatophyta</taxon>
        <taxon>Magnoliopsida</taxon>
        <taxon>eudicotyledons</taxon>
        <taxon>Gunneridae</taxon>
        <taxon>Pentapetalae</taxon>
        <taxon>asterids</taxon>
        <taxon>Ericales</taxon>
        <taxon>Ericaceae</taxon>
        <taxon>Ericoideae</taxon>
        <taxon>Rhodoreae</taxon>
        <taxon>Rhododendron</taxon>
    </lineage>
</organism>
<sequence length="63" mass="7181">MQSTHCFNMMHLKHTPRKGNKIVGRLANKGVDQEDKMVSHVIPPEDIIPILEADMRGVAFERL</sequence>
<dbReference type="Proteomes" id="UP001062846">
    <property type="component" value="Chromosome 9"/>
</dbReference>
<protein>
    <submittedName>
        <fullName evidence="1">Uncharacterized protein</fullName>
    </submittedName>
</protein>
<proteinExistence type="predicted"/>
<evidence type="ECO:0000313" key="2">
    <source>
        <dbReference type="Proteomes" id="UP001062846"/>
    </source>
</evidence>
<evidence type="ECO:0000313" key="1">
    <source>
        <dbReference type="EMBL" id="KAI8537441.1"/>
    </source>
</evidence>
<name>A0ACC0MA66_RHOML</name>
<comment type="caution">
    <text evidence="1">The sequence shown here is derived from an EMBL/GenBank/DDBJ whole genome shotgun (WGS) entry which is preliminary data.</text>
</comment>